<feature type="compositionally biased region" description="Low complexity" evidence="1">
    <location>
        <begin position="543"/>
        <end position="556"/>
    </location>
</feature>
<name>A0AAW0AJK7_9AGAR</name>
<dbReference type="AlphaFoldDB" id="A0AAW0AJK7"/>
<feature type="compositionally biased region" description="Low complexity" evidence="1">
    <location>
        <begin position="292"/>
        <end position="304"/>
    </location>
</feature>
<feature type="compositionally biased region" description="Basic and acidic residues" evidence="1">
    <location>
        <begin position="624"/>
        <end position="643"/>
    </location>
</feature>
<evidence type="ECO:0000313" key="3">
    <source>
        <dbReference type="Proteomes" id="UP001383192"/>
    </source>
</evidence>
<evidence type="ECO:0000256" key="1">
    <source>
        <dbReference type="SAM" id="MobiDB-lite"/>
    </source>
</evidence>
<protein>
    <recommendedName>
        <fullName evidence="4">Gag-pol polyprotein</fullName>
    </recommendedName>
</protein>
<organism evidence="2 3">
    <name type="scientific">Paramarasmius palmivorus</name>
    <dbReference type="NCBI Taxonomy" id="297713"/>
    <lineage>
        <taxon>Eukaryota</taxon>
        <taxon>Fungi</taxon>
        <taxon>Dikarya</taxon>
        <taxon>Basidiomycota</taxon>
        <taxon>Agaricomycotina</taxon>
        <taxon>Agaricomycetes</taxon>
        <taxon>Agaricomycetidae</taxon>
        <taxon>Agaricales</taxon>
        <taxon>Marasmiineae</taxon>
        <taxon>Marasmiaceae</taxon>
        <taxon>Paramarasmius</taxon>
    </lineage>
</organism>
<dbReference type="EMBL" id="JAYKXP010000390">
    <property type="protein sequence ID" value="KAK7013372.1"/>
    <property type="molecule type" value="Genomic_DNA"/>
</dbReference>
<dbReference type="Proteomes" id="UP001383192">
    <property type="component" value="Unassembled WGS sequence"/>
</dbReference>
<proteinExistence type="predicted"/>
<feature type="region of interest" description="Disordered" evidence="1">
    <location>
        <begin position="527"/>
        <end position="648"/>
    </location>
</feature>
<reference evidence="2 3" key="1">
    <citation type="submission" date="2024-01" db="EMBL/GenBank/DDBJ databases">
        <title>A draft genome for a cacao thread blight-causing isolate of Paramarasmius palmivorus.</title>
        <authorList>
            <person name="Baruah I.K."/>
            <person name="Bukari Y."/>
            <person name="Amoako-Attah I."/>
            <person name="Meinhardt L.W."/>
            <person name="Bailey B.A."/>
            <person name="Cohen S.P."/>
        </authorList>
    </citation>
    <scope>NUCLEOTIDE SEQUENCE [LARGE SCALE GENOMIC DNA]</scope>
    <source>
        <strain evidence="2 3">GH-12</strain>
    </source>
</reference>
<evidence type="ECO:0000313" key="2">
    <source>
        <dbReference type="EMBL" id="KAK7013372.1"/>
    </source>
</evidence>
<feature type="compositionally biased region" description="Polar residues" evidence="1">
    <location>
        <begin position="326"/>
        <end position="336"/>
    </location>
</feature>
<gene>
    <name evidence="2" type="ORF">VNI00_019477</name>
</gene>
<keyword evidence="3" id="KW-1185">Reference proteome</keyword>
<sequence>MATPEYRPVSVPVEDHIDSPLSPLTPSDASPSSPLSPVHVDDSSVTPTEPLPKSRPPSQSPSRIPSPTPHTSPRSRSASFSSDSSIMSSNTVADGAILVSGVKKPIAILKHSLTLRQWSQARHLFDIFCLQKGISSEDEKKDYWLAAFHHEDSMSYILTNAAHLKALSWSEMINEMCDEMVGIDWGLTEYSVIAGLKQADVKGKLFKAYWSDLRARNAALAGTPYHRKDEELKLLAQQGMTEDFRTWLEGQAIKPTLPCAEWSKLVLEKEPTFVKHIASELARWKAFESSRKPSTLSSSSQFNSNAARAQKKDAPTRDTNNGRRGASSSADTSKQLPSGHWPIGTLTQDEKSRLASVDGCFRCRTCWSSHKASECQDNFPLEVPYQPFTSELVALATEIRNQHHKEHKVWAPVTLNCVLKTAASRQKPSGTAVAATRSAVAPIDDSGPLFPSSHASAINAVFSRPVAYIDSGVDVYSSAPRQVSRVVSPSRSRPVSRTAFTKPVAFIEAYNSDEDLRYSDASDASFEYHRQQPISARDRRRSSSIPRRVTSPSPTRHVGHIGVVARGRSNSARRGRSSDGSVSRSRSRSHSRSPVRGDGPSALRAKSLPPDGVASTVAPVVIADKQRGRTETADASAEAERLTKKSRPSVCPVNPYVDELPLGVDPPLEEPHLMWSAEVVGPASESSTIMELMLDCGAHLTLARSKEVEELGYRKYTLHRKRVISFAANPGSAPITMTLSHYVKLHLRDPSNKGY</sequence>
<feature type="compositionally biased region" description="Pro residues" evidence="1">
    <location>
        <begin position="49"/>
        <end position="70"/>
    </location>
</feature>
<feature type="region of interest" description="Disordered" evidence="1">
    <location>
        <begin position="292"/>
        <end position="347"/>
    </location>
</feature>
<evidence type="ECO:0008006" key="4">
    <source>
        <dbReference type="Google" id="ProtNLM"/>
    </source>
</evidence>
<feature type="compositionally biased region" description="Low complexity" evidence="1">
    <location>
        <begin position="563"/>
        <end position="584"/>
    </location>
</feature>
<feature type="compositionally biased region" description="Low complexity" evidence="1">
    <location>
        <begin position="71"/>
        <end position="86"/>
    </location>
</feature>
<accession>A0AAW0AJK7</accession>
<feature type="compositionally biased region" description="Low complexity" evidence="1">
    <location>
        <begin position="19"/>
        <end position="37"/>
    </location>
</feature>
<comment type="caution">
    <text evidence="2">The sequence shown here is derived from an EMBL/GenBank/DDBJ whole genome shotgun (WGS) entry which is preliminary data.</text>
</comment>
<feature type="region of interest" description="Disordered" evidence="1">
    <location>
        <begin position="1"/>
        <end position="86"/>
    </location>
</feature>